<feature type="chain" id="PRO_5046873684" description="LPS export ABC transporter periplasmic protein LptC" evidence="1">
    <location>
        <begin position="23"/>
        <end position="188"/>
    </location>
</feature>
<protein>
    <recommendedName>
        <fullName evidence="4">LPS export ABC transporter periplasmic protein LptC</fullName>
    </recommendedName>
</protein>
<keyword evidence="3" id="KW-1185">Reference proteome</keyword>
<dbReference type="RefSeq" id="WP_379928940.1">
    <property type="nucleotide sequence ID" value="NZ_JBHUMM010000011.1"/>
</dbReference>
<name>A0ABW5R941_9BACL</name>
<proteinExistence type="predicted"/>
<organism evidence="2 3">
    <name type="scientific">Marinicrinis sediminis</name>
    <dbReference type="NCBI Taxonomy" id="1652465"/>
    <lineage>
        <taxon>Bacteria</taxon>
        <taxon>Bacillati</taxon>
        <taxon>Bacillota</taxon>
        <taxon>Bacilli</taxon>
        <taxon>Bacillales</taxon>
        <taxon>Paenibacillaceae</taxon>
    </lineage>
</organism>
<accession>A0ABW5R941</accession>
<reference evidence="3" key="1">
    <citation type="journal article" date="2019" name="Int. J. Syst. Evol. Microbiol.">
        <title>The Global Catalogue of Microorganisms (GCM) 10K type strain sequencing project: providing services to taxonomists for standard genome sequencing and annotation.</title>
        <authorList>
            <consortium name="The Broad Institute Genomics Platform"/>
            <consortium name="The Broad Institute Genome Sequencing Center for Infectious Disease"/>
            <person name="Wu L."/>
            <person name="Ma J."/>
        </authorList>
    </citation>
    <scope>NUCLEOTIDE SEQUENCE [LARGE SCALE GENOMIC DNA]</scope>
    <source>
        <strain evidence="3">KCTC 33676</strain>
    </source>
</reference>
<keyword evidence="1" id="KW-0732">Signal</keyword>
<dbReference type="EMBL" id="JBHUMM010000011">
    <property type="protein sequence ID" value="MFD2671467.1"/>
    <property type="molecule type" value="Genomic_DNA"/>
</dbReference>
<dbReference type="PROSITE" id="PS51257">
    <property type="entry name" value="PROKAR_LIPOPROTEIN"/>
    <property type="match status" value="1"/>
</dbReference>
<evidence type="ECO:0008006" key="4">
    <source>
        <dbReference type="Google" id="ProtNLM"/>
    </source>
</evidence>
<evidence type="ECO:0000256" key="1">
    <source>
        <dbReference type="SAM" id="SignalP"/>
    </source>
</evidence>
<evidence type="ECO:0000313" key="2">
    <source>
        <dbReference type="EMBL" id="MFD2671467.1"/>
    </source>
</evidence>
<gene>
    <name evidence="2" type="ORF">ACFSUC_07590</name>
</gene>
<evidence type="ECO:0000313" key="3">
    <source>
        <dbReference type="Proteomes" id="UP001597497"/>
    </source>
</evidence>
<sequence length="188" mass="21221">MKLGFVMVMLFLLIGCQSTSISDEGVTFYDTEEEALTDYFQDRAPLNVKPISVKINLTGGEIVLLEEMEEEVYSIAELVERENQYAVIRLSAGMYLGNVTGAQWVFSTSHDQAYQISLRKDEEAFPETRAIAVKLPMLAMDMSITKARQEDERNAEIGQVTNDISSFEIRRYREDGVIEMLQQGGEGL</sequence>
<dbReference type="Proteomes" id="UP001597497">
    <property type="component" value="Unassembled WGS sequence"/>
</dbReference>
<feature type="signal peptide" evidence="1">
    <location>
        <begin position="1"/>
        <end position="22"/>
    </location>
</feature>
<comment type="caution">
    <text evidence="2">The sequence shown here is derived from an EMBL/GenBank/DDBJ whole genome shotgun (WGS) entry which is preliminary data.</text>
</comment>